<dbReference type="Proteomes" id="UP000280307">
    <property type="component" value="Unassembled WGS sequence"/>
</dbReference>
<dbReference type="PANTHER" id="PTHR12993">
    <property type="entry name" value="N-ACETYLGLUCOSAMINYL-PHOSPHATIDYLINOSITOL DE-N-ACETYLASE-RELATED"/>
    <property type="match status" value="1"/>
</dbReference>
<dbReference type="InterPro" id="IPR024078">
    <property type="entry name" value="LmbE-like_dom_sf"/>
</dbReference>
<proteinExistence type="predicted"/>
<name>A0A426U817_9CHLR</name>
<protein>
    <submittedName>
        <fullName evidence="1">GlcNAc-PI de-N-acetylase</fullName>
    </submittedName>
</protein>
<gene>
    <name evidence="1" type="ORF">EI684_03270</name>
</gene>
<dbReference type="Gene3D" id="3.40.50.10320">
    <property type="entry name" value="LmbE-like"/>
    <property type="match status" value="1"/>
</dbReference>
<evidence type="ECO:0000313" key="2">
    <source>
        <dbReference type="Proteomes" id="UP000280307"/>
    </source>
</evidence>
<dbReference type="AlphaFoldDB" id="A0A426U817"/>
<dbReference type="Pfam" id="PF02585">
    <property type="entry name" value="PIG-L"/>
    <property type="match status" value="1"/>
</dbReference>
<evidence type="ECO:0000313" key="1">
    <source>
        <dbReference type="EMBL" id="RRR76297.1"/>
    </source>
</evidence>
<dbReference type="SUPFAM" id="SSF102588">
    <property type="entry name" value="LmbE-like"/>
    <property type="match status" value="1"/>
</dbReference>
<reference evidence="1 2" key="1">
    <citation type="submission" date="2018-12" db="EMBL/GenBank/DDBJ databases">
        <title>Genome Sequence of Candidatus Viridilinea halotolerans isolated from saline sulfide-rich spring.</title>
        <authorList>
            <person name="Grouzdev D.S."/>
            <person name="Burganskaya E.I."/>
            <person name="Krutkina M.S."/>
            <person name="Sukhacheva M.V."/>
            <person name="Gorlenko V.M."/>
        </authorList>
    </citation>
    <scope>NUCLEOTIDE SEQUENCE [LARGE SCALE GENOMIC DNA]</scope>
    <source>
        <strain evidence="1">Chok-6</strain>
    </source>
</reference>
<organism evidence="1 2">
    <name type="scientific">Candidatus Viridilinea halotolerans</name>
    <dbReference type="NCBI Taxonomy" id="2491704"/>
    <lineage>
        <taxon>Bacteria</taxon>
        <taxon>Bacillati</taxon>
        <taxon>Chloroflexota</taxon>
        <taxon>Chloroflexia</taxon>
        <taxon>Chloroflexales</taxon>
        <taxon>Chloroflexineae</taxon>
        <taxon>Oscillochloridaceae</taxon>
        <taxon>Candidatus Viridilinea</taxon>
    </lineage>
</organism>
<dbReference type="GO" id="GO:0016811">
    <property type="term" value="F:hydrolase activity, acting on carbon-nitrogen (but not peptide) bonds, in linear amides"/>
    <property type="evidence" value="ECO:0007669"/>
    <property type="project" value="TreeGrafter"/>
</dbReference>
<dbReference type="PANTHER" id="PTHR12993:SF11">
    <property type="entry name" value="N-ACETYLGLUCOSAMINYL-PHOSPHATIDYLINOSITOL DE-N-ACETYLASE"/>
    <property type="match status" value="1"/>
</dbReference>
<sequence length="316" mass="33950">MAQGDNAIGSIVNGITASIESNQGESVNHPFSSRPRLLAVLAHPDDESFGAGGTLARYAWMGAQVDLICATGGEEGAADARHLVGYGSLAERRAAELACAAQSLGLHQVILLGYRDSGMAGTPANQHPQALAAQPLDAVVERLVVLLRQLRPHVVLTFDPIGGYRHPDHIAIHEATVAAFYAAGDSSYHTAGLPPWQPQKLYYQTFPRRLLRIVVRLMPLFGYDPRRFGRNGDVDLTALAAVDFPQHARIDTLAVAEARLAAGRCHASQGGERVGRGPWGLVARLLGLARVETFMRAYPPAAPDLVEHDLLADVVW</sequence>
<dbReference type="EMBL" id="RSAS01000127">
    <property type="protein sequence ID" value="RRR76297.1"/>
    <property type="molecule type" value="Genomic_DNA"/>
</dbReference>
<comment type="caution">
    <text evidence="1">The sequence shown here is derived from an EMBL/GenBank/DDBJ whole genome shotgun (WGS) entry which is preliminary data.</text>
</comment>
<accession>A0A426U817</accession>
<dbReference type="InterPro" id="IPR003737">
    <property type="entry name" value="GlcNAc_PI_deacetylase-related"/>
</dbReference>